<evidence type="ECO:0000256" key="3">
    <source>
        <dbReference type="ARBA" id="ARBA00004906"/>
    </source>
</evidence>
<name>A0A2A2J852_9BILA</name>
<dbReference type="GO" id="GO:0061630">
    <property type="term" value="F:ubiquitin protein ligase activity"/>
    <property type="evidence" value="ECO:0007669"/>
    <property type="project" value="UniProtKB-EC"/>
</dbReference>
<dbReference type="STRING" id="2018661.A0A2A2J852"/>
<feature type="transmembrane region" description="Helical" evidence="14">
    <location>
        <begin position="467"/>
        <end position="487"/>
    </location>
</feature>
<keyword evidence="6 14" id="KW-0812">Transmembrane</keyword>
<evidence type="ECO:0000256" key="7">
    <source>
        <dbReference type="ARBA" id="ARBA00022723"/>
    </source>
</evidence>
<feature type="transmembrane region" description="Helical" evidence="14">
    <location>
        <begin position="794"/>
        <end position="817"/>
    </location>
</feature>
<evidence type="ECO:0000256" key="2">
    <source>
        <dbReference type="ARBA" id="ARBA00004141"/>
    </source>
</evidence>
<feature type="domain" description="RING-CH-type" evidence="15">
    <location>
        <begin position="47"/>
        <end position="105"/>
    </location>
</feature>
<organism evidence="16 17">
    <name type="scientific">Diploscapter pachys</name>
    <dbReference type="NCBI Taxonomy" id="2018661"/>
    <lineage>
        <taxon>Eukaryota</taxon>
        <taxon>Metazoa</taxon>
        <taxon>Ecdysozoa</taxon>
        <taxon>Nematoda</taxon>
        <taxon>Chromadorea</taxon>
        <taxon>Rhabditida</taxon>
        <taxon>Rhabditina</taxon>
        <taxon>Rhabditomorpha</taxon>
        <taxon>Rhabditoidea</taxon>
        <taxon>Rhabditidae</taxon>
        <taxon>Diploscapter</taxon>
    </lineage>
</organism>
<evidence type="ECO:0000256" key="4">
    <source>
        <dbReference type="ARBA" id="ARBA00012483"/>
    </source>
</evidence>
<feature type="transmembrane region" description="Helical" evidence="14">
    <location>
        <begin position="525"/>
        <end position="547"/>
    </location>
</feature>
<dbReference type="CDD" id="cd16702">
    <property type="entry name" value="RING_CH-C4HC3_MARCH6"/>
    <property type="match status" value="1"/>
</dbReference>
<dbReference type="SMART" id="SM00744">
    <property type="entry name" value="RINGv"/>
    <property type="match status" value="1"/>
</dbReference>
<evidence type="ECO:0000259" key="15">
    <source>
        <dbReference type="PROSITE" id="PS51292"/>
    </source>
</evidence>
<comment type="catalytic activity">
    <reaction evidence="1">
        <text>S-ubiquitinyl-[E2 ubiquitin-conjugating enzyme]-L-cysteine + [acceptor protein]-L-lysine = [E2 ubiquitin-conjugating enzyme]-L-cysteine + N(6)-ubiquitinyl-[acceptor protein]-L-lysine.</text>
        <dbReference type="EC" id="2.3.2.27"/>
    </reaction>
</comment>
<feature type="transmembrane region" description="Helical" evidence="14">
    <location>
        <begin position="407"/>
        <end position="434"/>
    </location>
</feature>
<keyword evidence="17" id="KW-1185">Reference proteome</keyword>
<sequence>MDSTGEALDEVQPESSSSSHIQSQQQQQSPQSHHAALPLRSQPSTSAESEEHLICRVCRGDEGHLYYPCLCTGSIKYVHQECLTEWLKYSKKEVCELCNYRYSFQPIYKEDMPKALPISEIAEGIWWSLVGMVKTWLLYTLVLVSWLGIVPITAARIYHTVFYSPFHDLFLVPFRLFHTDHLIADIGKGSLLIVLFVCAFISLLWLREQIVLGGPQDFLNIPDAAEEEQLNIAENEEYAGESGSENGDEDMQLGENEVEEFETDEEGGGNAEEEQINRMNREQIEQGENQIGEEPFQAAQAGQQERVENWRDLDRLEEFTWQRLIGLDGSLAFLEYVLWAISLSIVFTVFFAFSPYKVGSFFLNLLGILPKIHYFPSIASILTGYVTVALIIYGTHYVVQFFKLKTLYRLLGICFLILKVFLLVLIEIGFFPIICGCWMDLCSLTLFSTTLSSRIASFSASPTAFVFVRWMTGMVYVFYSASFVVLLREVLRPGVLFFLRNLNDPDFNPIQEMIELPVSRHLRRLIASTSLFFLIIMLILFVPLSLIQRFMPSFLPYNVSFSADIPFSELSLELLVLQVVMPALLEQTNSRVYLKVLIRVWCVYVGRLLSLEEYLLSDNRDGQAENEPQAGNRAEQNAEEDGNANVNVDADEVPQMQPQAVQMQPAAGDNPVAQEGGLGAEHQALLLLREPRQDKPYARPAYFALRIIALICILAFSWCVSALVCLTLPVSIGRYVIFRLTNYTNVHELYTVAIGLYVCWLVGKCIAMVYSFLTESNAQLKQLILQYLSIACRCFVVAIPIVFVIPYLLGTYFQLVAITPIRLTYRQTPIFFPWQDWTMGILHVKIFCAAVLSGPDWWMKAAFEQVYQDGLMDLHATRILTQLVLPISLCLSTLIAAPICLTYIGSRLFEVPHDQSIGLLFYSYPVLLFVLLAGAFLQWQMVKLRDLAEKIKNDKYLIGTQLVNYERNAASAAAQNAAASAN</sequence>
<dbReference type="Pfam" id="PF23113">
    <property type="entry name" value="MARCHF6_C"/>
    <property type="match status" value="1"/>
</dbReference>
<keyword evidence="7" id="KW-0479">Metal-binding</keyword>
<feature type="transmembrane region" description="Helical" evidence="14">
    <location>
        <begin position="374"/>
        <end position="395"/>
    </location>
</feature>
<keyword evidence="5" id="KW-0808">Transferase</keyword>
<dbReference type="EC" id="2.3.2.27" evidence="4"/>
<dbReference type="GO" id="GO:0008270">
    <property type="term" value="F:zinc ion binding"/>
    <property type="evidence" value="ECO:0007669"/>
    <property type="project" value="UniProtKB-KW"/>
</dbReference>
<evidence type="ECO:0000256" key="10">
    <source>
        <dbReference type="ARBA" id="ARBA00022833"/>
    </source>
</evidence>
<evidence type="ECO:0000256" key="8">
    <source>
        <dbReference type="ARBA" id="ARBA00022771"/>
    </source>
</evidence>
<evidence type="ECO:0000256" key="1">
    <source>
        <dbReference type="ARBA" id="ARBA00000900"/>
    </source>
</evidence>
<feature type="transmembrane region" description="Helical" evidence="14">
    <location>
        <begin position="916"/>
        <end position="937"/>
    </location>
</feature>
<dbReference type="InterPro" id="IPR056521">
    <property type="entry name" value="MARCHF6-like_C"/>
</dbReference>
<dbReference type="PANTHER" id="PTHR13145:SF0">
    <property type="entry name" value="E3 UBIQUITIN-PROTEIN LIGASE MARCHF6"/>
    <property type="match status" value="1"/>
</dbReference>
<feature type="transmembrane region" description="Helical" evidence="14">
    <location>
        <begin position="703"/>
        <end position="729"/>
    </location>
</feature>
<feature type="transmembrane region" description="Helical" evidence="14">
    <location>
        <begin position="749"/>
        <end position="773"/>
    </location>
</feature>
<dbReference type="Proteomes" id="UP000218231">
    <property type="component" value="Unassembled WGS sequence"/>
</dbReference>
<feature type="transmembrane region" description="Helical" evidence="14">
    <location>
        <begin position="333"/>
        <end position="354"/>
    </location>
</feature>
<comment type="caution">
    <text evidence="16">The sequence shown here is derived from an EMBL/GenBank/DDBJ whole genome shotgun (WGS) entry which is preliminary data.</text>
</comment>
<dbReference type="SUPFAM" id="SSF57850">
    <property type="entry name" value="RING/U-box"/>
    <property type="match status" value="1"/>
</dbReference>
<gene>
    <name evidence="16" type="ORF">WR25_20147</name>
</gene>
<evidence type="ECO:0000256" key="12">
    <source>
        <dbReference type="ARBA" id="ARBA00023136"/>
    </source>
</evidence>
<keyword evidence="8" id="KW-0863">Zinc-finger</keyword>
<proteinExistence type="predicted"/>
<feature type="compositionally biased region" description="Low complexity" evidence="13">
    <location>
        <begin position="13"/>
        <end position="34"/>
    </location>
</feature>
<feature type="transmembrane region" description="Helical" evidence="14">
    <location>
        <begin position="879"/>
        <end position="904"/>
    </location>
</feature>
<keyword evidence="10" id="KW-0862">Zinc</keyword>
<evidence type="ECO:0000256" key="13">
    <source>
        <dbReference type="SAM" id="MobiDB-lite"/>
    </source>
</evidence>
<dbReference type="GO" id="GO:0005789">
    <property type="term" value="C:endoplasmic reticulum membrane"/>
    <property type="evidence" value="ECO:0007669"/>
    <property type="project" value="TreeGrafter"/>
</dbReference>
<evidence type="ECO:0000256" key="14">
    <source>
        <dbReference type="SAM" id="Phobius"/>
    </source>
</evidence>
<dbReference type="PANTHER" id="PTHR13145">
    <property type="entry name" value="SSM4 PROTEIN"/>
    <property type="match status" value="1"/>
</dbReference>
<evidence type="ECO:0000256" key="5">
    <source>
        <dbReference type="ARBA" id="ARBA00022679"/>
    </source>
</evidence>
<feature type="transmembrane region" description="Helical" evidence="14">
    <location>
        <begin position="136"/>
        <end position="158"/>
    </location>
</feature>
<evidence type="ECO:0000256" key="11">
    <source>
        <dbReference type="ARBA" id="ARBA00022989"/>
    </source>
</evidence>
<keyword evidence="11 14" id="KW-1133">Transmembrane helix</keyword>
<dbReference type="GO" id="GO:0036503">
    <property type="term" value="P:ERAD pathway"/>
    <property type="evidence" value="ECO:0007669"/>
    <property type="project" value="TreeGrafter"/>
</dbReference>
<comment type="subcellular location">
    <subcellularLocation>
        <location evidence="2">Membrane</location>
        <topology evidence="2">Multi-pass membrane protein</topology>
    </subcellularLocation>
</comment>
<dbReference type="OrthoDB" id="264354at2759"/>
<dbReference type="InterPro" id="IPR013083">
    <property type="entry name" value="Znf_RING/FYVE/PHD"/>
</dbReference>
<dbReference type="Gene3D" id="3.30.40.10">
    <property type="entry name" value="Zinc/RING finger domain, C3HC4 (zinc finger)"/>
    <property type="match status" value="1"/>
</dbReference>
<feature type="region of interest" description="Disordered" evidence="13">
    <location>
        <begin position="621"/>
        <end position="642"/>
    </location>
</feature>
<dbReference type="InterPro" id="IPR011016">
    <property type="entry name" value="Znf_RING-CH"/>
</dbReference>
<comment type="pathway">
    <text evidence="3">Protein modification; protein ubiquitination.</text>
</comment>
<keyword evidence="9" id="KW-0833">Ubl conjugation pathway</keyword>
<evidence type="ECO:0000256" key="9">
    <source>
        <dbReference type="ARBA" id="ARBA00022786"/>
    </source>
</evidence>
<dbReference type="AlphaFoldDB" id="A0A2A2J852"/>
<feature type="transmembrane region" description="Helical" evidence="14">
    <location>
        <begin position="186"/>
        <end position="206"/>
    </location>
</feature>
<reference evidence="16 17" key="1">
    <citation type="journal article" date="2017" name="Curr. Biol.">
        <title>Genome architecture and evolution of a unichromosomal asexual nematode.</title>
        <authorList>
            <person name="Fradin H."/>
            <person name="Zegar C."/>
            <person name="Gutwein M."/>
            <person name="Lucas J."/>
            <person name="Kovtun M."/>
            <person name="Corcoran D."/>
            <person name="Baugh L.R."/>
            <person name="Kiontke K."/>
            <person name="Gunsalus K."/>
            <person name="Fitch D.H."/>
            <person name="Piano F."/>
        </authorList>
    </citation>
    <scope>NUCLEOTIDE SEQUENCE [LARGE SCALE GENOMIC DNA]</scope>
    <source>
        <strain evidence="16">PF1309</strain>
    </source>
</reference>
<accession>A0A2A2J852</accession>
<evidence type="ECO:0000313" key="17">
    <source>
        <dbReference type="Proteomes" id="UP000218231"/>
    </source>
</evidence>
<evidence type="ECO:0000313" key="16">
    <source>
        <dbReference type="EMBL" id="PAV57815.1"/>
    </source>
</evidence>
<protein>
    <recommendedName>
        <fullName evidence="4">RING-type E3 ubiquitin transferase</fullName>
        <ecNumber evidence="4">2.3.2.27</ecNumber>
    </recommendedName>
</protein>
<dbReference type="PROSITE" id="PS51292">
    <property type="entry name" value="ZF_RING_CH"/>
    <property type="match status" value="1"/>
</dbReference>
<evidence type="ECO:0000256" key="6">
    <source>
        <dbReference type="ARBA" id="ARBA00022692"/>
    </source>
</evidence>
<dbReference type="Pfam" id="PF12906">
    <property type="entry name" value="RINGv"/>
    <property type="match status" value="1"/>
</dbReference>
<feature type="transmembrane region" description="Helical" evidence="14">
    <location>
        <begin position="837"/>
        <end position="858"/>
    </location>
</feature>
<keyword evidence="12 14" id="KW-0472">Membrane</keyword>
<feature type="region of interest" description="Disordered" evidence="13">
    <location>
        <begin position="1"/>
        <end position="45"/>
    </location>
</feature>
<dbReference type="EMBL" id="LIAE01010619">
    <property type="protein sequence ID" value="PAV57815.1"/>
    <property type="molecule type" value="Genomic_DNA"/>
</dbReference>